<accession>A0A918R3S7</accession>
<sequence length="432" mass="46058">MLTAELGIWSSREARDLVEQRAPGGLVRLGRRHRGWRQADLGRRIGCSPSTVSRLEGSRRVTDMDLLRAAADAVGVPSPLLAAACGFTSSAPRTATRVAPDASRDAEEDPMRRRTLLAAAGTAVPASLLLAVDDALAGTPAPSGNAARPDARLARARRMFDAGQHTALLRDLPGLLGDAHDAARSRTDLDHARLSACYTLATQILVKIGRYDRARITADRATTYASLSGSPLAGAAAARELAIVLRHQDQAAAAQRLVLDAAADVEATGLRTDAQAAAYAQMLCTTSYTAARSGDRGQALAMIEEARRAARRLPAMPPDSRLFRISPAAVDLYAVGVHWALGDAGAALEAGRGLRADLFPTAERKSRMHTDLARAWWQWGKPEQTAQELLAAMRVSPGEVRDRPAIREMVDSLRSRHPHAAGVRELALAVGS</sequence>
<dbReference type="InterPro" id="IPR010982">
    <property type="entry name" value="Lambda_DNA-bd_dom_sf"/>
</dbReference>
<protein>
    <recommendedName>
        <fullName evidence="1">HTH cro/C1-type domain-containing protein</fullName>
    </recommendedName>
</protein>
<dbReference type="PROSITE" id="PS50943">
    <property type="entry name" value="HTH_CROC1"/>
    <property type="match status" value="1"/>
</dbReference>
<dbReference type="EMBL" id="BMWH01000005">
    <property type="protein sequence ID" value="GGZ81984.1"/>
    <property type="molecule type" value="Genomic_DNA"/>
</dbReference>
<dbReference type="Pfam" id="PF13560">
    <property type="entry name" value="HTH_31"/>
    <property type="match status" value="1"/>
</dbReference>
<keyword evidence="3" id="KW-1185">Reference proteome</keyword>
<dbReference type="InterPro" id="IPR001387">
    <property type="entry name" value="Cro/C1-type_HTH"/>
</dbReference>
<dbReference type="SMART" id="SM00530">
    <property type="entry name" value="HTH_XRE"/>
    <property type="match status" value="1"/>
</dbReference>
<dbReference type="AlphaFoldDB" id="A0A918R3S7"/>
<dbReference type="Gene3D" id="1.10.260.40">
    <property type="entry name" value="lambda repressor-like DNA-binding domains"/>
    <property type="match status" value="1"/>
</dbReference>
<dbReference type="RefSeq" id="WP_190056979.1">
    <property type="nucleotide sequence ID" value="NZ_BMWH01000005.1"/>
</dbReference>
<dbReference type="CDD" id="cd00093">
    <property type="entry name" value="HTH_XRE"/>
    <property type="match status" value="1"/>
</dbReference>
<proteinExistence type="predicted"/>
<dbReference type="GO" id="GO:0003677">
    <property type="term" value="F:DNA binding"/>
    <property type="evidence" value="ECO:0007669"/>
    <property type="project" value="InterPro"/>
</dbReference>
<reference evidence="2" key="2">
    <citation type="submission" date="2020-09" db="EMBL/GenBank/DDBJ databases">
        <authorList>
            <person name="Sun Q."/>
            <person name="Ohkuma M."/>
        </authorList>
    </citation>
    <scope>NUCLEOTIDE SEQUENCE</scope>
    <source>
        <strain evidence="2">JCM 5016</strain>
    </source>
</reference>
<organism evidence="2 3">
    <name type="scientific">Streptomyces echinoruber</name>
    <dbReference type="NCBI Taxonomy" id="68898"/>
    <lineage>
        <taxon>Bacteria</taxon>
        <taxon>Bacillati</taxon>
        <taxon>Actinomycetota</taxon>
        <taxon>Actinomycetes</taxon>
        <taxon>Kitasatosporales</taxon>
        <taxon>Streptomycetaceae</taxon>
        <taxon>Streptomyces</taxon>
    </lineage>
</organism>
<evidence type="ECO:0000259" key="1">
    <source>
        <dbReference type="PROSITE" id="PS50943"/>
    </source>
</evidence>
<comment type="caution">
    <text evidence="2">The sequence shown here is derived from an EMBL/GenBank/DDBJ whole genome shotgun (WGS) entry which is preliminary data.</text>
</comment>
<name>A0A918R3S7_9ACTN</name>
<gene>
    <name evidence="2" type="ORF">GCM10010389_19840</name>
</gene>
<dbReference type="Proteomes" id="UP000623010">
    <property type="component" value="Unassembled WGS sequence"/>
</dbReference>
<reference evidence="2" key="1">
    <citation type="journal article" date="2014" name="Int. J. Syst. Evol. Microbiol.">
        <title>Complete genome sequence of Corynebacterium casei LMG S-19264T (=DSM 44701T), isolated from a smear-ripened cheese.</title>
        <authorList>
            <consortium name="US DOE Joint Genome Institute (JGI-PGF)"/>
            <person name="Walter F."/>
            <person name="Albersmeier A."/>
            <person name="Kalinowski J."/>
            <person name="Ruckert C."/>
        </authorList>
    </citation>
    <scope>NUCLEOTIDE SEQUENCE</scope>
    <source>
        <strain evidence="2">JCM 5016</strain>
    </source>
</reference>
<evidence type="ECO:0000313" key="3">
    <source>
        <dbReference type="Proteomes" id="UP000623010"/>
    </source>
</evidence>
<evidence type="ECO:0000313" key="2">
    <source>
        <dbReference type="EMBL" id="GGZ81984.1"/>
    </source>
</evidence>
<feature type="domain" description="HTH cro/C1-type" evidence="1">
    <location>
        <begin position="27"/>
        <end position="81"/>
    </location>
</feature>
<dbReference type="SUPFAM" id="SSF47413">
    <property type="entry name" value="lambda repressor-like DNA-binding domains"/>
    <property type="match status" value="1"/>
</dbReference>